<feature type="transmembrane region" description="Helical" evidence="16">
    <location>
        <begin position="12"/>
        <end position="34"/>
    </location>
</feature>
<dbReference type="PANTHER" id="PTHR42829:SF2">
    <property type="entry name" value="NADH-UBIQUINONE OXIDOREDUCTASE CHAIN 5"/>
    <property type="match status" value="1"/>
</dbReference>
<feature type="transmembrane region" description="Helical" evidence="16">
    <location>
        <begin position="298"/>
        <end position="316"/>
    </location>
</feature>
<evidence type="ECO:0000256" key="3">
    <source>
        <dbReference type="ARBA" id="ARBA00008200"/>
    </source>
</evidence>
<evidence type="ECO:0000256" key="1">
    <source>
        <dbReference type="ARBA" id="ARBA00004059"/>
    </source>
</evidence>
<dbReference type="InterPro" id="IPR001516">
    <property type="entry name" value="Proton_antipo_N"/>
</dbReference>
<evidence type="ECO:0000256" key="7">
    <source>
        <dbReference type="ARBA" id="ARBA00022719"/>
    </source>
</evidence>
<comment type="subcellular location">
    <subcellularLocation>
        <location evidence="2 16">Plastid</location>
        <location evidence="2 16">Chloroplast thylakoid membrane</location>
        <topology evidence="2 16">Multi-pass membrane protein</topology>
    </subcellularLocation>
</comment>
<keyword evidence="7 16" id="KW-0874">Quinone</keyword>
<keyword evidence="13 16" id="KW-0472">Membrane</keyword>
<evidence type="ECO:0000256" key="12">
    <source>
        <dbReference type="ARBA" id="ARBA00023027"/>
    </source>
</evidence>
<dbReference type="NCBIfam" id="NF005141">
    <property type="entry name" value="PRK06590.1"/>
    <property type="match status" value="1"/>
</dbReference>
<sequence length="725" mass="79288">MEILITEFPTQSAWIVPLLPLLASASIGSAPFPFPTSARSLRRLSLFASISLLSTAMVISSVIFCQQVTGGEIHRSSWSWIVYGNITLEMGYLIDPLTSVMLVLVTTAGTTVMIYSDGYMSHDQGYVRFFAYLSLFIASMLALVPSPNLIQIYIFRELVGVCSYLLIGFWYTRPSAASACQKAFVINRVGDFGLLLGILGLYWITGSFEFQELSRRFLELLEADGTIPFFATLCAFSLFLGPMAKSAQLPLHTWLPDAMEGPTPISALIHAATMVAAGIFLVARMLPVFQILPPVMNIISWVGALTALLGAGIATIQKDLKKGLAHSTISQLGYMMLALGIGSYKAGLFHLITHAYSKALSFPGPGSVIHAMEPIAGYRPERSQNMGSMGGLRRYMPITAITFLAGTLSLCGIPPFACFWSKDEIIADSWLSLPILGFIASFTAGLTSFYMFRIYLLTLEGDLPPPKSSSSSSTPSISIWGESNPDEFFRVGESPEVGGGREILSPDRNNASGIGELHPKESDNLMLFPLLLLAVPTSFAGCVGFYSPREPHTNLLSAWLNLSINPSNREAPSEDILSFLSDATASIGIAFAGIVIALYPYVSEAYSRGINSFGGRGENITNNKDSGTRSIYHIFPEEIINWYHNYGYTNSNSDAFFTKCLRISINISSLFDQWVIDGVVNGFGVLSFFGGECFRYVEGGRISYYLYYLTFGMVSPLFLARGYMY</sequence>
<dbReference type="AlphaFoldDB" id="A0A4Y5P7T0"/>
<dbReference type="InterPro" id="IPR001750">
    <property type="entry name" value="ND/Mrp_TM"/>
</dbReference>
<reference evidence="20" key="1">
    <citation type="submission" date="2018-03" db="EMBL/GenBank/DDBJ databases">
        <title>Exploring the plastid DNA sequence disparity of liverworts.</title>
        <authorList>
            <person name="Yu Y."/>
            <person name="Liu H."/>
            <person name="Yang J."/>
            <person name="Ma W."/>
            <person name="Pressel S."/>
            <person name="Wu Y."/>
            <person name="Schneider H."/>
        </authorList>
    </citation>
    <scope>NUCLEOTIDE SEQUENCE</scope>
</reference>
<dbReference type="GO" id="GO:0042773">
    <property type="term" value="P:ATP synthesis coupled electron transport"/>
    <property type="evidence" value="ECO:0007669"/>
    <property type="project" value="InterPro"/>
</dbReference>
<keyword evidence="16 20" id="KW-0934">Plastid</keyword>
<name>A0A4Y5P7T0_9MARC</name>
<accession>A0A4Y5P7T0</accession>
<geneLocation type="chloroplast" evidence="20"/>
<feature type="transmembrane region" description="Helical" evidence="16">
    <location>
        <begin position="46"/>
        <end position="70"/>
    </location>
</feature>
<feature type="transmembrane region" description="Helical" evidence="16">
    <location>
        <begin position="395"/>
        <end position="417"/>
    </location>
</feature>
<keyword evidence="9 16" id="KW-0618">Plastoquinone</keyword>
<evidence type="ECO:0000256" key="11">
    <source>
        <dbReference type="ARBA" id="ARBA00022989"/>
    </source>
</evidence>
<dbReference type="GO" id="GO:0008137">
    <property type="term" value="F:NADH dehydrogenase (ubiquinone) activity"/>
    <property type="evidence" value="ECO:0007669"/>
    <property type="project" value="InterPro"/>
</dbReference>
<keyword evidence="10" id="KW-1278">Translocase</keyword>
<dbReference type="Pfam" id="PF00361">
    <property type="entry name" value="Proton_antipo_M"/>
    <property type="match status" value="1"/>
</dbReference>
<evidence type="ECO:0000256" key="16">
    <source>
        <dbReference type="RuleBase" id="RU364062"/>
    </source>
</evidence>
<comment type="catalytic activity">
    <reaction evidence="15 16">
        <text>a plastoquinone + NADH + (n+1) H(+)(in) = a plastoquinol + NAD(+) + n H(+)(out)</text>
        <dbReference type="Rhea" id="RHEA:42608"/>
        <dbReference type="Rhea" id="RHEA-COMP:9561"/>
        <dbReference type="Rhea" id="RHEA-COMP:9562"/>
        <dbReference type="ChEBI" id="CHEBI:15378"/>
        <dbReference type="ChEBI" id="CHEBI:17757"/>
        <dbReference type="ChEBI" id="CHEBI:57540"/>
        <dbReference type="ChEBI" id="CHEBI:57945"/>
        <dbReference type="ChEBI" id="CHEBI:62192"/>
    </reaction>
</comment>
<proteinExistence type="inferred from homology"/>
<feature type="transmembrane region" description="Helical" evidence="16">
    <location>
        <begin position="525"/>
        <end position="546"/>
    </location>
</feature>
<evidence type="ECO:0000256" key="5">
    <source>
        <dbReference type="ARBA" id="ARBA00018648"/>
    </source>
</evidence>
<dbReference type="EMBL" id="MH064516">
    <property type="protein sequence ID" value="QCW59391.1"/>
    <property type="molecule type" value="Genomic_DNA"/>
</dbReference>
<keyword evidence="12 16" id="KW-0520">NAD</keyword>
<evidence type="ECO:0000256" key="6">
    <source>
        <dbReference type="ARBA" id="ARBA00022692"/>
    </source>
</evidence>
<feature type="transmembrane region" description="Helical" evidence="16">
    <location>
        <begin position="265"/>
        <end position="286"/>
    </location>
</feature>
<evidence type="ECO:0000256" key="15">
    <source>
        <dbReference type="ARBA" id="ARBA00048026"/>
    </source>
</evidence>
<dbReference type="GeneID" id="40874253"/>
<feature type="transmembrane region" description="Helical" evidence="16">
    <location>
        <begin position="705"/>
        <end position="724"/>
    </location>
</feature>
<dbReference type="Gene3D" id="1.20.5.2700">
    <property type="match status" value="1"/>
</dbReference>
<dbReference type="GeneID" id="40874238"/>
<feature type="transmembrane region" description="Helical" evidence="16">
    <location>
        <begin position="150"/>
        <end position="172"/>
    </location>
</feature>
<comment type="similarity">
    <text evidence="3 16">Belongs to the complex I subunit 5 family.</text>
</comment>
<dbReference type="NCBIfam" id="TIGR01974">
    <property type="entry name" value="NDH_I_L"/>
    <property type="match status" value="1"/>
</dbReference>
<keyword evidence="16" id="KW-0793">Thylakoid</keyword>
<evidence type="ECO:0000256" key="10">
    <source>
        <dbReference type="ARBA" id="ARBA00022967"/>
    </source>
</evidence>
<dbReference type="InterPro" id="IPR002128">
    <property type="entry name" value="NADH_UbQ_OxRdtase_chlpt_su5_C"/>
</dbReference>
<comment type="subunit">
    <text evidence="4 16">NDH is composed of at least 16 different subunits, 5 of which are encoded in the nucleus.</text>
</comment>
<feature type="transmembrane region" description="Helical" evidence="16">
    <location>
        <begin position="184"/>
        <end position="205"/>
    </location>
</feature>
<keyword evidence="16" id="KW-0813">Transport</keyword>
<dbReference type="Pfam" id="PF01010">
    <property type="entry name" value="Proton_antipo_C"/>
    <property type="match status" value="1"/>
</dbReference>
<dbReference type="GO" id="GO:0009535">
    <property type="term" value="C:chloroplast thylakoid membrane"/>
    <property type="evidence" value="ECO:0007669"/>
    <property type="project" value="UniProtKB-SubCell"/>
</dbReference>
<dbReference type="GO" id="GO:0048038">
    <property type="term" value="F:quinone binding"/>
    <property type="evidence" value="ECO:0007669"/>
    <property type="project" value="UniProtKB-KW"/>
</dbReference>
<feature type="domain" description="NADH:quinone oxidoreductase/Mrp antiporter transmembrane" evidence="17">
    <location>
        <begin position="146"/>
        <end position="447"/>
    </location>
</feature>
<feature type="transmembrane region" description="Helical" evidence="16">
    <location>
        <begin position="126"/>
        <end position="144"/>
    </location>
</feature>
<evidence type="ECO:0000256" key="4">
    <source>
        <dbReference type="ARBA" id="ARBA00011199"/>
    </source>
</evidence>
<feature type="domain" description="NADH-Ubiquinone oxidoreductase (complex I) chain 5 N-terminal" evidence="18">
    <location>
        <begin position="80"/>
        <end position="130"/>
    </location>
</feature>
<dbReference type="GO" id="GO:0003954">
    <property type="term" value="F:NADH dehydrogenase activity"/>
    <property type="evidence" value="ECO:0007669"/>
    <property type="project" value="TreeGrafter"/>
</dbReference>
<comment type="caution">
    <text evidence="16">Lacks conserved residue(s) required for the propagation of feature annotation.</text>
</comment>
<evidence type="ECO:0000256" key="14">
    <source>
        <dbReference type="ARBA" id="ARBA00047726"/>
    </source>
</evidence>
<keyword evidence="11 16" id="KW-1133">Transmembrane helix</keyword>
<dbReference type="EMBL" id="MH064516">
    <property type="protein sequence ID" value="QCW59390.1"/>
    <property type="molecule type" value="Genomic_DNA"/>
</dbReference>
<evidence type="ECO:0000256" key="9">
    <source>
        <dbReference type="ARBA" id="ARBA00022957"/>
    </source>
</evidence>
<evidence type="ECO:0000259" key="17">
    <source>
        <dbReference type="Pfam" id="PF00361"/>
    </source>
</evidence>
<dbReference type="PRINTS" id="PR01435">
    <property type="entry name" value="NPOXDRDTASE5"/>
</dbReference>
<feature type="transmembrane region" description="Helical" evidence="16">
    <location>
        <begin position="429"/>
        <end position="452"/>
    </location>
</feature>
<dbReference type="RefSeq" id="YP_009668602.1">
    <property type="nucleotide sequence ID" value="NC_043789.1"/>
</dbReference>
<dbReference type="InterPro" id="IPR003945">
    <property type="entry name" value="NU5C-like"/>
</dbReference>
<evidence type="ECO:0000259" key="19">
    <source>
        <dbReference type="Pfam" id="PF01010"/>
    </source>
</evidence>
<dbReference type="Pfam" id="PF00662">
    <property type="entry name" value="Proton_antipo_N"/>
    <property type="match status" value="1"/>
</dbReference>
<evidence type="ECO:0000256" key="13">
    <source>
        <dbReference type="ARBA" id="ARBA00023136"/>
    </source>
</evidence>
<evidence type="ECO:0000256" key="2">
    <source>
        <dbReference type="ARBA" id="ARBA00004454"/>
    </source>
</evidence>
<dbReference type="InterPro" id="IPR018393">
    <property type="entry name" value="NADHpl_OxRdtase_5_subgr"/>
</dbReference>
<dbReference type="RefSeq" id="YP_009668615.1">
    <property type="nucleotide sequence ID" value="NC_043789.1"/>
</dbReference>
<organism evidence="20">
    <name type="scientific">Haplomitrium blumei</name>
    <dbReference type="NCBI Taxonomy" id="258993"/>
    <lineage>
        <taxon>Eukaryota</taxon>
        <taxon>Viridiplantae</taxon>
        <taxon>Streptophyta</taxon>
        <taxon>Embryophyta</taxon>
        <taxon>Marchantiophyta</taxon>
        <taxon>Haplomitriopsida</taxon>
        <taxon>Haplomitriidae</taxon>
        <taxon>Calobryales</taxon>
        <taxon>Haplomitriaceae</taxon>
        <taxon>Haplomitrium</taxon>
    </lineage>
</organism>
<keyword evidence="8 16" id="KW-0521">NADP</keyword>
<comment type="function">
    <text evidence="1 16">NDH shuttles electrons from NAD(P)H:plastoquinone, via FMN and iron-sulfur (Fe-S) centers, to quinones in the photosynthetic chain and possibly in a chloroplast respiratory chain. The immediate electron acceptor for the enzyme in this species is believed to be plastoquinone. Couples the redox reaction to proton translocation, and thus conserves the redox energy in a proton gradient.</text>
</comment>
<dbReference type="PANTHER" id="PTHR42829">
    <property type="entry name" value="NADH-UBIQUINONE OXIDOREDUCTASE CHAIN 5"/>
    <property type="match status" value="1"/>
</dbReference>
<keyword evidence="6 16" id="KW-0812">Transmembrane</keyword>
<feature type="transmembrane region" description="Helical" evidence="16">
    <location>
        <begin position="583"/>
        <end position="602"/>
    </location>
</feature>
<dbReference type="PRINTS" id="PR01434">
    <property type="entry name" value="NADHDHGNASE5"/>
</dbReference>
<evidence type="ECO:0000259" key="18">
    <source>
        <dbReference type="Pfam" id="PF00662"/>
    </source>
</evidence>
<feature type="domain" description="NADH:ubiquinone/plastoquinone oxidoreductase chloroplast chain 5 C-terminal" evidence="19">
    <location>
        <begin position="517"/>
        <end position="672"/>
    </location>
</feature>
<dbReference type="EC" id="7.1.1.-" evidence="16"/>
<protein>
    <recommendedName>
        <fullName evidence="5 16">NAD(P)H-quinone oxidoreductase subunit 5, chloroplastic</fullName>
        <ecNumber evidence="16">7.1.1.-</ecNumber>
    </recommendedName>
    <alternativeName>
        <fullName evidence="16">NADH-plastoquinone oxidoreductase subunit 5</fullName>
    </alternativeName>
</protein>
<keyword evidence="16 20" id="KW-0150">Chloroplast</keyword>
<evidence type="ECO:0000313" key="20">
    <source>
        <dbReference type="EMBL" id="QCW59390.1"/>
    </source>
</evidence>
<gene>
    <name evidence="16 20" type="primary">ndhF</name>
</gene>
<feature type="transmembrane region" description="Helical" evidence="16">
    <location>
        <begin position="90"/>
        <end position="114"/>
    </location>
</feature>
<dbReference type="GO" id="GO:0015990">
    <property type="term" value="P:electron transport coupled proton transport"/>
    <property type="evidence" value="ECO:0007669"/>
    <property type="project" value="TreeGrafter"/>
</dbReference>
<evidence type="ECO:0000256" key="8">
    <source>
        <dbReference type="ARBA" id="ARBA00022857"/>
    </source>
</evidence>
<comment type="catalytic activity">
    <reaction evidence="14 16">
        <text>a plastoquinone + NADPH + (n+1) H(+)(in) = a plastoquinol + NADP(+) + n H(+)(out)</text>
        <dbReference type="Rhea" id="RHEA:42612"/>
        <dbReference type="Rhea" id="RHEA-COMP:9561"/>
        <dbReference type="Rhea" id="RHEA-COMP:9562"/>
        <dbReference type="ChEBI" id="CHEBI:15378"/>
        <dbReference type="ChEBI" id="CHEBI:17757"/>
        <dbReference type="ChEBI" id="CHEBI:57783"/>
        <dbReference type="ChEBI" id="CHEBI:58349"/>
        <dbReference type="ChEBI" id="CHEBI:62192"/>
    </reaction>
</comment>